<evidence type="ECO:0000256" key="6">
    <source>
        <dbReference type="ARBA" id="ARBA00022917"/>
    </source>
</evidence>
<proteinExistence type="inferred from homology"/>
<reference evidence="13" key="1">
    <citation type="submission" date="2021-03" db="EMBL/GenBank/DDBJ databases">
        <authorList>
            <person name="Tagirdzhanova G."/>
        </authorList>
    </citation>
    <scope>NUCLEOTIDE SEQUENCE</scope>
</reference>
<sequence length="571" mass="65408">MRSRLANALVARPLRQTQGWICQRCVVQAKIRRQSSTPKESAPKKKPYYITSPIFYVNAAPHIGHLYTLVLTDILKRWHVLLGRKSILVTGTDEHGMKVQQAAAKAGQEVRAFCDEAYKPFQALANEAHIDYDHFIRTSEPDHRFAVQHFWLMLRERGWIYAKKHEGWYSISDETFYPQSAVQLALDPATGRKFMASKETGKEVEWTSENNYHFRLSALQARLLEYYSNTSHKIVPLTRMKDVQKEIENGLQDLSISRPSERLSWGIPVPDDETQTIYVWLDALINYLTKANYPFQIPGQEHAAGWPADCHVIGKDIVRFHCIYWPAFLMALDLPLPKQILTHAHWTLGNEKMSKSTGMVVNPFFAINRFGVDCMRYYLALDGGIKDDSSYDNSFIIARYKSGLQSGLGNLVSRVTRGKGWDVRRAVKNSDKYIDQLDKKLGSSLNKVRYQVLSHMRNLDSREGLHAVMKVVFQTNAYMQASAPWNLREPEQQEQLDCVIYSCAESLRICGILLQPYMPAKMKQLLDMLGVAEDARMWADAMPGEDRNYGEAKCEMGKETEVLFPPLSSHF</sequence>
<keyword evidence="5 10" id="KW-0067">ATP-binding</keyword>
<dbReference type="GO" id="GO:0006431">
    <property type="term" value="P:methionyl-tRNA aminoacylation"/>
    <property type="evidence" value="ECO:0007669"/>
    <property type="project" value="InterPro"/>
</dbReference>
<evidence type="ECO:0000256" key="2">
    <source>
        <dbReference type="ARBA" id="ARBA00012838"/>
    </source>
</evidence>
<dbReference type="AlphaFoldDB" id="A0A8H3FJA9"/>
<dbReference type="InterPro" id="IPR033911">
    <property type="entry name" value="MetRS_core"/>
</dbReference>
<evidence type="ECO:0000256" key="4">
    <source>
        <dbReference type="ARBA" id="ARBA00022741"/>
    </source>
</evidence>
<name>A0A8H3FJA9_9LECA</name>
<evidence type="ECO:0000256" key="10">
    <source>
        <dbReference type="RuleBase" id="RU363039"/>
    </source>
</evidence>
<dbReference type="GO" id="GO:0005739">
    <property type="term" value="C:mitochondrion"/>
    <property type="evidence" value="ECO:0007669"/>
    <property type="project" value="UniProtKB-ARBA"/>
</dbReference>
<dbReference type="Pfam" id="PF09334">
    <property type="entry name" value="tRNA-synt_1g"/>
    <property type="match status" value="1"/>
</dbReference>
<dbReference type="InterPro" id="IPR009080">
    <property type="entry name" value="tRNAsynth_Ia_anticodon-bd"/>
</dbReference>
<dbReference type="EC" id="6.1.1.10" evidence="2"/>
<dbReference type="Pfam" id="PF19303">
    <property type="entry name" value="Anticodon_3"/>
    <property type="match status" value="1"/>
</dbReference>
<keyword evidence="6 10" id="KW-0648">Protein biosynthesis</keyword>
<dbReference type="SUPFAM" id="SSF47323">
    <property type="entry name" value="Anticodon-binding domain of a subclass of class I aminoacyl-tRNA synthetases"/>
    <property type="match status" value="1"/>
</dbReference>
<evidence type="ECO:0000256" key="1">
    <source>
        <dbReference type="ARBA" id="ARBA00005594"/>
    </source>
</evidence>
<evidence type="ECO:0000256" key="5">
    <source>
        <dbReference type="ARBA" id="ARBA00022840"/>
    </source>
</evidence>
<dbReference type="PANTHER" id="PTHR43326:SF1">
    <property type="entry name" value="METHIONINE--TRNA LIGASE, MITOCHONDRIAL"/>
    <property type="match status" value="1"/>
</dbReference>
<dbReference type="InterPro" id="IPR023457">
    <property type="entry name" value="Met-tRNA_synth_2"/>
</dbReference>
<evidence type="ECO:0000256" key="7">
    <source>
        <dbReference type="ARBA" id="ARBA00023146"/>
    </source>
</evidence>
<comment type="caution">
    <text evidence="13">The sequence shown here is derived from an EMBL/GenBank/DDBJ whole genome shotgun (WGS) entry which is preliminary data.</text>
</comment>
<evidence type="ECO:0000256" key="3">
    <source>
        <dbReference type="ARBA" id="ARBA00022598"/>
    </source>
</evidence>
<evidence type="ECO:0000256" key="9">
    <source>
        <dbReference type="ARBA" id="ARBA00068817"/>
    </source>
</evidence>
<dbReference type="Proteomes" id="UP000664534">
    <property type="component" value="Unassembled WGS sequence"/>
</dbReference>
<accession>A0A8H3FJA9</accession>
<evidence type="ECO:0000313" key="13">
    <source>
        <dbReference type="EMBL" id="CAF9924479.1"/>
    </source>
</evidence>
<feature type="domain" description="Methionyl-tRNA synthetase anticodon-binding" evidence="12">
    <location>
        <begin position="437"/>
        <end position="541"/>
    </location>
</feature>
<dbReference type="EMBL" id="CAJPDT010000036">
    <property type="protein sequence ID" value="CAF9924479.1"/>
    <property type="molecule type" value="Genomic_DNA"/>
</dbReference>
<dbReference type="SUPFAM" id="SSF52374">
    <property type="entry name" value="Nucleotidylyl transferase"/>
    <property type="match status" value="1"/>
</dbReference>
<feature type="domain" description="Methionyl/Leucyl tRNA synthetase" evidence="11">
    <location>
        <begin position="48"/>
        <end position="415"/>
    </location>
</feature>
<protein>
    <recommendedName>
        <fullName evidence="9">Probable methionine--tRNA ligase, mitochondrial</fullName>
        <ecNumber evidence="2">6.1.1.10</ecNumber>
    </recommendedName>
</protein>
<keyword evidence="7 10" id="KW-0030">Aminoacyl-tRNA synthetase</keyword>
<keyword evidence="14" id="KW-1185">Reference proteome</keyword>
<dbReference type="GO" id="GO:0005524">
    <property type="term" value="F:ATP binding"/>
    <property type="evidence" value="ECO:0007669"/>
    <property type="project" value="UniProtKB-KW"/>
</dbReference>
<dbReference type="PRINTS" id="PR01041">
    <property type="entry name" value="TRNASYNTHMET"/>
</dbReference>
<evidence type="ECO:0000313" key="14">
    <source>
        <dbReference type="Proteomes" id="UP000664534"/>
    </source>
</evidence>
<evidence type="ECO:0000256" key="8">
    <source>
        <dbReference type="ARBA" id="ARBA00047364"/>
    </source>
</evidence>
<dbReference type="OrthoDB" id="24670at2759"/>
<comment type="similarity">
    <text evidence="1 10">Belongs to the class-I aminoacyl-tRNA synthetase family.</text>
</comment>
<dbReference type="Gene3D" id="3.40.50.620">
    <property type="entry name" value="HUPs"/>
    <property type="match status" value="1"/>
</dbReference>
<dbReference type="InterPro" id="IPR014729">
    <property type="entry name" value="Rossmann-like_a/b/a_fold"/>
</dbReference>
<dbReference type="Gene3D" id="2.170.220.10">
    <property type="match status" value="1"/>
</dbReference>
<dbReference type="InterPro" id="IPR015413">
    <property type="entry name" value="Methionyl/Leucyl_tRNA_Synth"/>
</dbReference>
<dbReference type="PANTHER" id="PTHR43326">
    <property type="entry name" value="METHIONYL-TRNA SYNTHETASE"/>
    <property type="match status" value="1"/>
</dbReference>
<gene>
    <name evidence="13" type="primary">MSM1</name>
    <name evidence="13" type="ORF">IMSHALPRED_006209</name>
</gene>
<evidence type="ECO:0000259" key="12">
    <source>
        <dbReference type="Pfam" id="PF19303"/>
    </source>
</evidence>
<dbReference type="NCBIfam" id="TIGR00398">
    <property type="entry name" value="metG"/>
    <property type="match status" value="1"/>
</dbReference>
<keyword evidence="3 10" id="KW-0436">Ligase</keyword>
<dbReference type="CDD" id="cd00814">
    <property type="entry name" value="MetRS_core"/>
    <property type="match status" value="1"/>
</dbReference>
<dbReference type="InterPro" id="IPR041872">
    <property type="entry name" value="Anticodon_Met"/>
</dbReference>
<dbReference type="InterPro" id="IPR014758">
    <property type="entry name" value="Met-tRNA_synth"/>
</dbReference>
<dbReference type="FunFam" id="2.170.220.10:FF:000001">
    <property type="entry name" value="methionine--tRNA ligase, mitochondrial"/>
    <property type="match status" value="1"/>
</dbReference>
<keyword evidence="4 10" id="KW-0547">Nucleotide-binding</keyword>
<comment type="catalytic activity">
    <reaction evidence="8">
        <text>tRNA(Met) + L-methionine + ATP = L-methionyl-tRNA(Met) + AMP + diphosphate</text>
        <dbReference type="Rhea" id="RHEA:13481"/>
        <dbReference type="Rhea" id="RHEA-COMP:9667"/>
        <dbReference type="Rhea" id="RHEA-COMP:9698"/>
        <dbReference type="ChEBI" id="CHEBI:30616"/>
        <dbReference type="ChEBI" id="CHEBI:33019"/>
        <dbReference type="ChEBI" id="CHEBI:57844"/>
        <dbReference type="ChEBI" id="CHEBI:78442"/>
        <dbReference type="ChEBI" id="CHEBI:78530"/>
        <dbReference type="ChEBI" id="CHEBI:456215"/>
        <dbReference type="EC" id="6.1.1.10"/>
    </reaction>
</comment>
<dbReference type="Gene3D" id="1.10.730.10">
    <property type="entry name" value="Isoleucyl-tRNA Synthetase, Domain 1"/>
    <property type="match status" value="1"/>
</dbReference>
<dbReference type="CDD" id="cd07957">
    <property type="entry name" value="Anticodon_Ia_Met"/>
    <property type="match status" value="1"/>
</dbReference>
<organism evidence="13 14">
    <name type="scientific">Imshaugia aleurites</name>
    <dbReference type="NCBI Taxonomy" id="172621"/>
    <lineage>
        <taxon>Eukaryota</taxon>
        <taxon>Fungi</taxon>
        <taxon>Dikarya</taxon>
        <taxon>Ascomycota</taxon>
        <taxon>Pezizomycotina</taxon>
        <taxon>Lecanoromycetes</taxon>
        <taxon>OSLEUM clade</taxon>
        <taxon>Lecanoromycetidae</taxon>
        <taxon>Lecanorales</taxon>
        <taxon>Lecanorineae</taxon>
        <taxon>Parmeliaceae</taxon>
        <taxon>Imshaugia</taxon>
    </lineage>
</organism>
<dbReference type="GO" id="GO:0004825">
    <property type="term" value="F:methionine-tRNA ligase activity"/>
    <property type="evidence" value="ECO:0007669"/>
    <property type="project" value="UniProtKB-EC"/>
</dbReference>
<evidence type="ECO:0000259" key="11">
    <source>
        <dbReference type="Pfam" id="PF09334"/>
    </source>
</evidence>